<dbReference type="InterPro" id="IPR005561">
    <property type="entry name" value="ANTAR"/>
</dbReference>
<dbReference type="InterPro" id="IPR029016">
    <property type="entry name" value="GAF-like_dom_sf"/>
</dbReference>
<dbReference type="SUPFAM" id="SSF52172">
    <property type="entry name" value="CheY-like"/>
    <property type="match status" value="1"/>
</dbReference>
<dbReference type="STRING" id="33888.A6122_2629"/>
<dbReference type="OrthoDB" id="3683444at2"/>
<organism evidence="6 7">
    <name type="scientific">Rathayibacter tritici</name>
    <dbReference type="NCBI Taxonomy" id="33888"/>
    <lineage>
        <taxon>Bacteria</taxon>
        <taxon>Bacillati</taxon>
        <taxon>Actinomycetota</taxon>
        <taxon>Actinomycetes</taxon>
        <taxon>Micrococcales</taxon>
        <taxon>Microbacteriaceae</taxon>
        <taxon>Rathayibacter</taxon>
    </lineage>
</organism>
<dbReference type="InterPro" id="IPR012074">
    <property type="entry name" value="GAF_ANTAR"/>
</dbReference>
<dbReference type="RefSeq" id="WP_068255996.1">
    <property type="nucleotide sequence ID" value="NZ_CP015515.1"/>
</dbReference>
<evidence type="ECO:0000256" key="1">
    <source>
        <dbReference type="ARBA" id="ARBA00022679"/>
    </source>
</evidence>
<reference evidence="6 7" key="1">
    <citation type="submission" date="2016-05" db="EMBL/GenBank/DDBJ databases">
        <title>Complete genome sequence of Rathayibacter tritici NCPPB 1953.</title>
        <authorList>
            <person name="Park J."/>
            <person name="Lee H.-H."/>
            <person name="Lee S.-W."/>
            <person name="Seo Y.-S."/>
        </authorList>
    </citation>
    <scope>NUCLEOTIDE SEQUENCE [LARGE SCALE GENOMIC DNA]</scope>
    <source>
        <strain evidence="6 7">NCPPB 1953</strain>
    </source>
</reference>
<dbReference type="PIRSF" id="PIRSF036625">
    <property type="entry name" value="GAF_ANTAR"/>
    <property type="match status" value="1"/>
</dbReference>
<dbReference type="Gene3D" id="3.30.450.40">
    <property type="match status" value="1"/>
</dbReference>
<keyword evidence="4" id="KW-0804">Transcription</keyword>
<evidence type="ECO:0000313" key="7">
    <source>
        <dbReference type="Proteomes" id="UP000077071"/>
    </source>
</evidence>
<evidence type="ECO:0000259" key="5">
    <source>
        <dbReference type="PROSITE" id="PS50921"/>
    </source>
</evidence>
<proteinExistence type="predicted"/>
<dbReference type="SMART" id="SM01012">
    <property type="entry name" value="ANTAR"/>
    <property type="match status" value="1"/>
</dbReference>
<dbReference type="SMART" id="SM00065">
    <property type="entry name" value="GAF"/>
    <property type="match status" value="1"/>
</dbReference>
<dbReference type="InterPro" id="IPR003018">
    <property type="entry name" value="GAF"/>
</dbReference>
<dbReference type="KEGG" id="rtn:A6122_2629"/>
<dbReference type="SUPFAM" id="SSF55781">
    <property type="entry name" value="GAF domain-like"/>
    <property type="match status" value="1"/>
</dbReference>
<evidence type="ECO:0000256" key="2">
    <source>
        <dbReference type="ARBA" id="ARBA00022777"/>
    </source>
</evidence>
<accession>A0A160KVF9</accession>
<name>A0A160KVF9_9MICO</name>
<dbReference type="EMBL" id="CP015515">
    <property type="protein sequence ID" value="AND17743.1"/>
    <property type="molecule type" value="Genomic_DNA"/>
</dbReference>
<dbReference type="PATRIC" id="fig|33888.3.peg.2946"/>
<dbReference type="InterPro" id="IPR011006">
    <property type="entry name" value="CheY-like_superfamily"/>
</dbReference>
<dbReference type="Pfam" id="PF03861">
    <property type="entry name" value="ANTAR"/>
    <property type="match status" value="1"/>
</dbReference>
<dbReference type="InterPro" id="IPR036388">
    <property type="entry name" value="WH-like_DNA-bd_sf"/>
</dbReference>
<keyword evidence="2" id="KW-0418">Kinase</keyword>
<gene>
    <name evidence="6" type="ORF">A6122_2629</name>
</gene>
<dbReference type="Pfam" id="PF13185">
    <property type="entry name" value="GAF_2"/>
    <property type="match status" value="1"/>
</dbReference>
<dbReference type="Proteomes" id="UP000077071">
    <property type="component" value="Chromosome"/>
</dbReference>
<keyword evidence="1" id="KW-0808">Transferase</keyword>
<evidence type="ECO:0000313" key="6">
    <source>
        <dbReference type="EMBL" id="AND17743.1"/>
    </source>
</evidence>
<keyword evidence="7" id="KW-1185">Reference proteome</keyword>
<dbReference type="PROSITE" id="PS50921">
    <property type="entry name" value="ANTAR"/>
    <property type="match status" value="1"/>
</dbReference>
<protein>
    <submittedName>
        <fullName evidence="6">Transcriptional regulator</fullName>
    </submittedName>
</protein>
<dbReference type="GO" id="GO:0016301">
    <property type="term" value="F:kinase activity"/>
    <property type="evidence" value="ECO:0007669"/>
    <property type="project" value="UniProtKB-KW"/>
</dbReference>
<dbReference type="GO" id="GO:0003723">
    <property type="term" value="F:RNA binding"/>
    <property type="evidence" value="ECO:0007669"/>
    <property type="project" value="InterPro"/>
</dbReference>
<keyword evidence="3" id="KW-0805">Transcription regulation</keyword>
<dbReference type="Gene3D" id="1.10.10.10">
    <property type="entry name" value="Winged helix-like DNA-binding domain superfamily/Winged helix DNA-binding domain"/>
    <property type="match status" value="1"/>
</dbReference>
<dbReference type="AlphaFoldDB" id="A0A160KVF9"/>
<evidence type="ECO:0000256" key="4">
    <source>
        <dbReference type="ARBA" id="ARBA00023163"/>
    </source>
</evidence>
<feature type="domain" description="ANTAR" evidence="5">
    <location>
        <begin position="170"/>
        <end position="231"/>
    </location>
</feature>
<evidence type="ECO:0000256" key="3">
    <source>
        <dbReference type="ARBA" id="ARBA00023015"/>
    </source>
</evidence>
<sequence length="236" mass="25736">MVTNSREHSVIKTFVALSDTLVDDYDVVDFTQTLVESSATLFDAVSAGLVLADPAGSLEVLASTDEDARLIELLQLDRGSGPCIQCFETGQPVIVEDVRAVGAEWAEFRERAIELDVLAAHCVPMRSGGTTIGSLSLFQSRPGRLDRDDIAVVQAFADVATIGILHQRALQQSTVTQEQLQRALDSRVLIEQAKGILAYAHRTTVEQAFEVLRVRSRATSTPITTLAQEIINDSRR</sequence>